<feature type="compositionally biased region" description="Low complexity" evidence="1">
    <location>
        <begin position="83"/>
        <end position="105"/>
    </location>
</feature>
<feature type="region of interest" description="Disordered" evidence="1">
    <location>
        <begin position="1"/>
        <end position="107"/>
    </location>
</feature>
<dbReference type="RefSeq" id="WP_006305460.1">
    <property type="nucleotide sequence ID" value="NZ_GL892076.1"/>
</dbReference>
<comment type="caution">
    <text evidence="3">The sequence shown here is derived from an EMBL/GenBank/DDBJ whole genome shotgun (WGS) entry which is preliminary data.</text>
</comment>
<proteinExistence type="predicted"/>
<dbReference type="Proteomes" id="UP000004067">
    <property type="component" value="Unassembled WGS sequence"/>
</dbReference>
<dbReference type="OrthoDB" id="963478at2"/>
<evidence type="ECO:0000313" key="4">
    <source>
        <dbReference type="Proteomes" id="UP000004067"/>
    </source>
</evidence>
<dbReference type="InterPro" id="IPR001932">
    <property type="entry name" value="PPM-type_phosphatase-like_dom"/>
</dbReference>
<accession>F5RK09</accession>
<reference evidence="3 4" key="1">
    <citation type="submission" date="2011-04" db="EMBL/GenBank/DDBJ databases">
        <authorList>
            <person name="Muzny D."/>
            <person name="Qin X."/>
            <person name="Deng J."/>
            <person name="Jiang H."/>
            <person name="Liu Y."/>
            <person name="Qu J."/>
            <person name="Song X.-Z."/>
            <person name="Zhang L."/>
            <person name="Thornton R."/>
            <person name="Coyle M."/>
            <person name="Francisco L."/>
            <person name="Jackson L."/>
            <person name="Javaid M."/>
            <person name="Korchina V."/>
            <person name="Kovar C."/>
            <person name="Mata R."/>
            <person name="Mathew T."/>
            <person name="Ngo R."/>
            <person name="Nguyen L."/>
            <person name="Nguyen N."/>
            <person name="Okwuonu G."/>
            <person name="Ongeri F."/>
            <person name="Pham C."/>
            <person name="Simmons D."/>
            <person name="Wilczek-Boney K."/>
            <person name="Hale W."/>
            <person name="Jakkamsetti A."/>
            <person name="Pham P."/>
            <person name="Ruth R."/>
            <person name="San Lucas F."/>
            <person name="Warren J."/>
            <person name="Zhang J."/>
            <person name="Zhao Z."/>
            <person name="Zhou C."/>
            <person name="Zhu D."/>
            <person name="Lee S."/>
            <person name="Bess C."/>
            <person name="Blankenburg K."/>
            <person name="Forbes L."/>
            <person name="Fu Q."/>
            <person name="Gubbala S."/>
            <person name="Hirani K."/>
            <person name="Jayaseelan J.C."/>
            <person name="Lara F."/>
            <person name="Munidasa M."/>
            <person name="Palculict T."/>
            <person name="Patil S."/>
            <person name="Pu L.-L."/>
            <person name="Saada N."/>
            <person name="Tang L."/>
            <person name="Weissenberger G."/>
            <person name="Zhu Y."/>
            <person name="Hemphill L."/>
            <person name="Shang Y."/>
            <person name="Youmans B."/>
            <person name="Ayvaz T."/>
            <person name="Ross M."/>
            <person name="Santibanez J."/>
            <person name="Aqrawi P."/>
            <person name="Gross S."/>
            <person name="Joshi V."/>
            <person name="Fowler G."/>
            <person name="Nazareth L."/>
            <person name="Reid J."/>
            <person name="Worley K."/>
            <person name="Petrosino J."/>
            <person name="Highlander S."/>
            <person name="Gibbs R."/>
        </authorList>
    </citation>
    <scope>NUCLEOTIDE SEQUENCE [LARGE SCALE GENOMIC DNA]</scope>
    <source>
        <strain evidence="3 4">DSM 2778</strain>
    </source>
</reference>
<name>F5RK09_9FIRM</name>
<organism evidence="3 4">
    <name type="scientific">Centipeda periodontii DSM 2778</name>
    <dbReference type="NCBI Taxonomy" id="888060"/>
    <lineage>
        <taxon>Bacteria</taxon>
        <taxon>Bacillati</taxon>
        <taxon>Bacillota</taxon>
        <taxon>Negativicutes</taxon>
        <taxon>Selenomonadales</taxon>
        <taxon>Selenomonadaceae</taxon>
        <taxon>Centipeda</taxon>
    </lineage>
</organism>
<feature type="compositionally biased region" description="Low complexity" evidence="1">
    <location>
        <begin position="49"/>
        <end position="69"/>
    </location>
</feature>
<sequence length="506" mass="53407">MDTQETQKEPVAAQTKPWTDLSDAVKTETAEPLADIPAVQETAEEDAAAEMSAAETAAAPPPQEVATPPETEEHVAEVPTDGSTAAESAVAETAAEPPGAEEAAPLSDEEVLAHTAALWEYHPVPADEPDAAPEYRSAAMQIGAAEMIAARVRGKKHKHDGSNCDDWFAAVHAEDIAILAVSDGAGSKRLSRVGARAASEAAVGAVYAGLQRLLTAHAELRTACALPMEEAAFGDACAQLAGILHEGVCAARVAVESAFYERCGRAAYRDLLGRDPVLADFAATLLVTLAVPVPERAELLVLSCQIGDGMTAAVNTHAAYGSAVKLLGRPDSGDYVGETDFLTSDGMTDSAALQNRTLVSRGAYDLLLTMTDGVADDYFNEQELHRLYLDLALNGILPAASEQTMFTRAEACLLRSLPKPTAFPWVNDKTEQVALQSAQRCCTSAGCTVETLWQSAHVLPLAAADTTLARVSAPAQRLEIWLDNYMARGSFDDRTLVLLSMGAAHV</sequence>
<dbReference type="EMBL" id="AFHQ01000023">
    <property type="protein sequence ID" value="EGK61191.1"/>
    <property type="molecule type" value="Genomic_DNA"/>
</dbReference>
<dbReference type="eggNOG" id="COG0631">
    <property type="taxonomic scope" value="Bacteria"/>
</dbReference>
<dbReference type="HOGENOM" id="CLU_035413_0_0_9"/>
<evidence type="ECO:0000313" key="3">
    <source>
        <dbReference type="EMBL" id="EGK61191.1"/>
    </source>
</evidence>
<keyword evidence="4" id="KW-1185">Reference proteome</keyword>
<evidence type="ECO:0000256" key="1">
    <source>
        <dbReference type="SAM" id="MobiDB-lite"/>
    </source>
</evidence>
<evidence type="ECO:0000259" key="2">
    <source>
        <dbReference type="Pfam" id="PF13672"/>
    </source>
</evidence>
<feature type="domain" description="PPM-type phosphatase" evidence="2">
    <location>
        <begin position="153"/>
        <end position="386"/>
    </location>
</feature>
<gene>
    <name evidence="3" type="ORF">HMPREF9081_0594</name>
</gene>
<dbReference type="STRING" id="888060.HMPREF9081_0594"/>
<dbReference type="AlphaFoldDB" id="F5RK09"/>
<dbReference type="Pfam" id="PF13672">
    <property type="entry name" value="PP2C_2"/>
    <property type="match status" value="1"/>
</dbReference>
<protein>
    <recommendedName>
        <fullName evidence="2">PPM-type phosphatase domain-containing protein</fullName>
    </recommendedName>
</protein>